<evidence type="ECO:0000313" key="3">
    <source>
        <dbReference type="Proteomes" id="UP001079657"/>
    </source>
</evidence>
<feature type="transmembrane region" description="Helical" evidence="1">
    <location>
        <begin position="9"/>
        <end position="27"/>
    </location>
</feature>
<gene>
    <name evidence="2" type="primary">yunB</name>
    <name evidence="2" type="ORF">OXH55_07515</name>
</gene>
<dbReference type="EMBL" id="JAPQES010000002">
    <property type="protein sequence ID" value="MCY6370481.1"/>
    <property type="molecule type" value="Genomic_DNA"/>
</dbReference>
<dbReference type="InterPro" id="IPR014197">
    <property type="entry name" value="Sporulation_prot_YunB"/>
</dbReference>
<evidence type="ECO:0000313" key="2">
    <source>
        <dbReference type="EMBL" id="MCY6370481.1"/>
    </source>
</evidence>
<organism evidence="2 3">
    <name type="scientific">Clostridium ganghwense</name>
    <dbReference type="NCBI Taxonomy" id="312089"/>
    <lineage>
        <taxon>Bacteria</taxon>
        <taxon>Bacillati</taxon>
        <taxon>Bacillota</taxon>
        <taxon>Clostridia</taxon>
        <taxon>Eubacteriales</taxon>
        <taxon>Clostridiaceae</taxon>
        <taxon>Clostridium</taxon>
    </lineage>
</organism>
<evidence type="ECO:0000256" key="1">
    <source>
        <dbReference type="SAM" id="Phobius"/>
    </source>
</evidence>
<sequence>MKKNNKIRIIAYIISIIIGINLFIYIFNKTLTPSIIAAADAEVRARAIEIVNKCVVEEYINRFKYDEIIKMDKDREGNIVLLKADTLKMNMIACDVALKAGEELRKLGEKGIRLPLAYALKNNMFSYLGPKITVKMYPIGYIETKYLSQFESAGINQTRHKIYVRVNTKIRVILPLSSNIVEVNNEVPIAETIIIGKVPETALQFDDMGIKVPNNSN</sequence>
<accession>A0ABT4CQG1</accession>
<keyword evidence="1" id="KW-0472">Membrane</keyword>
<comment type="caution">
    <text evidence="2">The sequence shown here is derived from an EMBL/GenBank/DDBJ whole genome shotgun (WGS) entry which is preliminary data.</text>
</comment>
<dbReference type="PIRSF" id="PIRSF021383">
    <property type="entry name" value="YunB"/>
    <property type="match status" value="1"/>
</dbReference>
<protein>
    <submittedName>
        <fullName evidence="2">Sporulation protein YunB</fullName>
    </submittedName>
</protein>
<keyword evidence="1" id="KW-0812">Transmembrane</keyword>
<proteinExistence type="predicted"/>
<dbReference type="NCBIfam" id="TIGR02832">
    <property type="entry name" value="spo_yunB"/>
    <property type="match status" value="1"/>
</dbReference>
<keyword evidence="3" id="KW-1185">Reference proteome</keyword>
<name>A0ABT4CQG1_9CLOT</name>
<dbReference type="Proteomes" id="UP001079657">
    <property type="component" value="Unassembled WGS sequence"/>
</dbReference>
<reference evidence="2" key="1">
    <citation type="submission" date="2022-12" db="EMBL/GenBank/DDBJ databases">
        <authorList>
            <person name="Wang J."/>
        </authorList>
    </citation>
    <scope>NUCLEOTIDE SEQUENCE</scope>
    <source>
        <strain evidence="2">HY-42-06</strain>
    </source>
</reference>
<dbReference type="Pfam" id="PF09560">
    <property type="entry name" value="Spore_YunB"/>
    <property type="match status" value="1"/>
</dbReference>
<keyword evidence="1" id="KW-1133">Transmembrane helix</keyword>